<dbReference type="SUPFAM" id="SSF56214">
    <property type="entry name" value="4'-phosphopantetheinyl transferase"/>
    <property type="match status" value="2"/>
</dbReference>
<name>A0A6M0SG57_9CYAN</name>
<dbReference type="GO" id="GO:0019878">
    <property type="term" value="P:lysine biosynthetic process via aminoadipic acid"/>
    <property type="evidence" value="ECO:0007669"/>
    <property type="project" value="TreeGrafter"/>
</dbReference>
<dbReference type="Gene3D" id="3.90.470.20">
    <property type="entry name" value="4'-phosphopantetheinyl transferase domain"/>
    <property type="match status" value="2"/>
</dbReference>
<dbReference type="PANTHER" id="PTHR12215:SF10">
    <property type="entry name" value="L-AMINOADIPATE-SEMIALDEHYDE DEHYDROGENASE-PHOSPHOPANTETHEINYL TRANSFERASE"/>
    <property type="match status" value="1"/>
</dbReference>
<sequence length="240" mass="27160">MRSLTNNLAKIWVVDVSQLSGVDILRCEAALVPAEIEQMRRFQFDLDRDAYRAAHGLARHALSSFELDVAPQNWVFESTPYGRPEIATGYGFPPLRFNISHTRGMVAVIVARELDCGVDVESVERFNCLEHLAANVLAPAELASLLTVPDSERPLLFSRYWTLKEAYSKALGLGMSMPFERIAFELREGGARLLNQAGDWVFEQWLASPNYMVATAFRSRQPLRLLRHWGFPEPIHSIDL</sequence>
<dbReference type="InterPro" id="IPR008278">
    <property type="entry name" value="4-PPantetheinyl_Trfase_dom"/>
</dbReference>
<gene>
    <name evidence="4" type="ORF">D0962_32285</name>
</gene>
<feature type="domain" description="4'-phosphopantetheinyl transferase" evidence="3">
    <location>
        <begin position="116"/>
        <end position="213"/>
    </location>
</feature>
<evidence type="ECO:0000313" key="5">
    <source>
        <dbReference type="Proteomes" id="UP000473574"/>
    </source>
</evidence>
<dbReference type="AlphaFoldDB" id="A0A6M0SG57"/>
<dbReference type="EMBL" id="QZCE01000002">
    <property type="protein sequence ID" value="NEZ67384.1"/>
    <property type="molecule type" value="Genomic_DNA"/>
</dbReference>
<dbReference type="Proteomes" id="UP000473574">
    <property type="component" value="Unassembled WGS sequence"/>
</dbReference>
<dbReference type="GO" id="GO:0005829">
    <property type="term" value="C:cytosol"/>
    <property type="evidence" value="ECO:0007669"/>
    <property type="project" value="TreeGrafter"/>
</dbReference>
<reference evidence="4 5" key="1">
    <citation type="journal article" date="2020" name="Microb. Ecol.">
        <title>Ecogenomics of the Marine Benthic Filamentous Cyanobacterium Adonisia.</title>
        <authorList>
            <person name="Walter J.M."/>
            <person name="Coutinho F.H."/>
            <person name="Leomil L."/>
            <person name="Hargreaves P.I."/>
            <person name="Campeao M.E."/>
            <person name="Vieira V.V."/>
            <person name="Silva B.S."/>
            <person name="Fistarol G.O."/>
            <person name="Salomon P.S."/>
            <person name="Sawabe T."/>
            <person name="Mino S."/>
            <person name="Hosokawa M."/>
            <person name="Miyashita H."/>
            <person name="Maruyama F."/>
            <person name="van Verk M.C."/>
            <person name="Dutilh B.E."/>
            <person name="Thompson C.C."/>
            <person name="Thompson F.L."/>
        </authorList>
    </citation>
    <scope>NUCLEOTIDE SEQUENCE [LARGE SCALE GENOMIC DNA]</scope>
    <source>
        <strain evidence="4 5">CCMR0082</strain>
    </source>
</reference>
<dbReference type="RefSeq" id="WP_250565184.1">
    <property type="nucleotide sequence ID" value="NZ_QZCE01000002.1"/>
</dbReference>
<dbReference type="InterPro" id="IPR037143">
    <property type="entry name" value="4-PPantetheinyl_Trfase_dom_sf"/>
</dbReference>
<comment type="caution">
    <text evidence="4">The sequence shown here is derived from an EMBL/GenBank/DDBJ whole genome shotgun (WGS) entry which is preliminary data.</text>
</comment>
<protein>
    <submittedName>
        <fullName evidence="4">4'-phosphopantetheinyl transferase superfamily protein</fullName>
    </submittedName>
</protein>
<keyword evidence="2 4" id="KW-0808">Transferase</keyword>
<evidence type="ECO:0000313" key="4">
    <source>
        <dbReference type="EMBL" id="NEZ67384.1"/>
    </source>
</evidence>
<evidence type="ECO:0000256" key="1">
    <source>
        <dbReference type="ARBA" id="ARBA00010990"/>
    </source>
</evidence>
<dbReference type="PANTHER" id="PTHR12215">
    <property type="entry name" value="PHOSPHOPANTETHEINE TRANSFERASE"/>
    <property type="match status" value="1"/>
</dbReference>
<evidence type="ECO:0000259" key="3">
    <source>
        <dbReference type="Pfam" id="PF01648"/>
    </source>
</evidence>
<organism evidence="4 5">
    <name type="scientific">Adonisia turfae CCMR0082</name>
    <dbReference type="NCBI Taxonomy" id="2304604"/>
    <lineage>
        <taxon>Bacteria</taxon>
        <taxon>Bacillati</taxon>
        <taxon>Cyanobacteriota</taxon>
        <taxon>Adonisia</taxon>
        <taxon>Adonisia turfae</taxon>
    </lineage>
</organism>
<dbReference type="InterPro" id="IPR050559">
    <property type="entry name" value="P-Pant_transferase_sf"/>
</dbReference>
<dbReference type="Pfam" id="PF01648">
    <property type="entry name" value="ACPS"/>
    <property type="match status" value="1"/>
</dbReference>
<evidence type="ECO:0000256" key="2">
    <source>
        <dbReference type="ARBA" id="ARBA00022679"/>
    </source>
</evidence>
<dbReference type="GO" id="GO:0000287">
    <property type="term" value="F:magnesium ion binding"/>
    <property type="evidence" value="ECO:0007669"/>
    <property type="project" value="InterPro"/>
</dbReference>
<accession>A0A6M0SG57</accession>
<comment type="similarity">
    <text evidence="1">Belongs to the P-Pant transferase superfamily. Gsp/Sfp/HetI/AcpT family.</text>
</comment>
<dbReference type="GO" id="GO:0008897">
    <property type="term" value="F:holo-[acyl-carrier-protein] synthase activity"/>
    <property type="evidence" value="ECO:0007669"/>
    <property type="project" value="InterPro"/>
</dbReference>
<proteinExistence type="inferred from homology"/>